<keyword evidence="1" id="KW-0862">Zinc</keyword>
<dbReference type="GeneID" id="68105128"/>
<dbReference type="PROSITE" id="PS50114">
    <property type="entry name" value="GATA_ZN_FINGER_2"/>
    <property type="match status" value="1"/>
</dbReference>
<protein>
    <recommendedName>
        <fullName evidence="3">GATA-type domain-containing protein</fullName>
    </recommendedName>
</protein>
<dbReference type="InterPro" id="IPR013088">
    <property type="entry name" value="Znf_NHR/GATA"/>
</dbReference>
<accession>A0AA88KQJ9</accession>
<name>A0AA88KQJ9_NAELO</name>
<dbReference type="EMBL" id="PYSW02000005">
    <property type="protein sequence ID" value="KAG2392422.1"/>
    <property type="molecule type" value="Genomic_DNA"/>
</dbReference>
<feature type="compositionally biased region" description="Polar residues" evidence="2">
    <location>
        <begin position="130"/>
        <end position="168"/>
    </location>
</feature>
<dbReference type="GO" id="GO:0006355">
    <property type="term" value="P:regulation of DNA-templated transcription"/>
    <property type="evidence" value="ECO:0007669"/>
    <property type="project" value="InterPro"/>
</dbReference>
<keyword evidence="5" id="KW-1185">Reference proteome</keyword>
<feature type="compositionally biased region" description="Polar residues" evidence="2">
    <location>
        <begin position="13"/>
        <end position="27"/>
    </location>
</feature>
<dbReference type="Proteomes" id="UP000816034">
    <property type="component" value="Unassembled WGS sequence"/>
</dbReference>
<dbReference type="SMART" id="SM00401">
    <property type="entry name" value="ZnF_GATA"/>
    <property type="match status" value="1"/>
</dbReference>
<feature type="region of interest" description="Disordered" evidence="2">
    <location>
        <begin position="91"/>
        <end position="168"/>
    </location>
</feature>
<dbReference type="GO" id="GO:0008270">
    <property type="term" value="F:zinc ion binding"/>
    <property type="evidence" value="ECO:0007669"/>
    <property type="project" value="UniProtKB-KW"/>
</dbReference>
<keyword evidence="1" id="KW-0479">Metal-binding</keyword>
<dbReference type="CDD" id="cd00202">
    <property type="entry name" value="ZnF_GATA"/>
    <property type="match status" value="1"/>
</dbReference>
<sequence>MPITISVQEERAVQSQRPITSSSENMKPTSTHVVVPSNTSSNSPSSHPSARTSCANCHATESPVWRKGNKDDILCNKCGLYRLRYGKNRPTIVKAGRRQKNSSSKKRQVTAEDEEEEEAKNDLKAKKVKTTTTHSNESITCTTSENSSPDSSAVSCQNSQDSDLQTSPVSLTNVSNEFSFDFLDHEILTNDLEMSLPMENFQQFSNMENQSLPTMEMLRKQLSDASHQYPLLMNTLISIIRKHVLNQPNIVAMVHSQHRCPQMPTVTQYSDSPILDSLLNSQSNNTLFMREMEFYSLPQFYTTTQRHA</sequence>
<evidence type="ECO:0000256" key="1">
    <source>
        <dbReference type="PROSITE-ProRule" id="PRU00094"/>
    </source>
</evidence>
<feature type="compositionally biased region" description="Basic residues" evidence="2">
    <location>
        <begin position="95"/>
        <end position="108"/>
    </location>
</feature>
<dbReference type="InterPro" id="IPR000679">
    <property type="entry name" value="Znf_GATA"/>
</dbReference>
<organism evidence="4 5">
    <name type="scientific">Naegleria lovaniensis</name>
    <name type="common">Amoeba</name>
    <dbReference type="NCBI Taxonomy" id="51637"/>
    <lineage>
        <taxon>Eukaryota</taxon>
        <taxon>Discoba</taxon>
        <taxon>Heterolobosea</taxon>
        <taxon>Tetramitia</taxon>
        <taxon>Eutetramitia</taxon>
        <taxon>Vahlkampfiidae</taxon>
        <taxon>Naegleria</taxon>
    </lineage>
</organism>
<reference evidence="4 5" key="1">
    <citation type="journal article" date="2018" name="BMC Genomics">
        <title>The genome of Naegleria lovaniensis, the basis for a comparative approach to unravel pathogenicity factors of the human pathogenic amoeba N. fowleri.</title>
        <authorList>
            <person name="Liechti N."/>
            <person name="Schurch N."/>
            <person name="Bruggmann R."/>
            <person name="Wittwer M."/>
        </authorList>
    </citation>
    <scope>NUCLEOTIDE SEQUENCE [LARGE SCALE GENOMIC DNA]</scope>
    <source>
        <strain evidence="4 5">ATCC 30569</strain>
    </source>
</reference>
<evidence type="ECO:0000259" key="3">
    <source>
        <dbReference type="PROSITE" id="PS50114"/>
    </source>
</evidence>
<evidence type="ECO:0000313" key="4">
    <source>
        <dbReference type="EMBL" id="KAG2392422.1"/>
    </source>
</evidence>
<dbReference type="SUPFAM" id="SSF57716">
    <property type="entry name" value="Glucocorticoid receptor-like (DNA-binding domain)"/>
    <property type="match status" value="1"/>
</dbReference>
<evidence type="ECO:0000313" key="5">
    <source>
        <dbReference type="Proteomes" id="UP000816034"/>
    </source>
</evidence>
<keyword evidence="1" id="KW-0863">Zinc-finger</keyword>
<gene>
    <name evidence="4" type="ORF">C9374_012674</name>
</gene>
<dbReference type="AlphaFoldDB" id="A0AA88KQJ9"/>
<dbReference type="GO" id="GO:0043565">
    <property type="term" value="F:sequence-specific DNA binding"/>
    <property type="evidence" value="ECO:0007669"/>
    <property type="project" value="InterPro"/>
</dbReference>
<evidence type="ECO:0000256" key="2">
    <source>
        <dbReference type="SAM" id="MobiDB-lite"/>
    </source>
</evidence>
<dbReference type="RefSeq" id="XP_044554316.1">
    <property type="nucleotide sequence ID" value="XM_044688466.1"/>
</dbReference>
<comment type="caution">
    <text evidence="4">The sequence shown here is derived from an EMBL/GenBank/DDBJ whole genome shotgun (WGS) entry which is preliminary data.</text>
</comment>
<dbReference type="Gene3D" id="3.30.50.10">
    <property type="entry name" value="Erythroid Transcription Factor GATA-1, subunit A"/>
    <property type="match status" value="1"/>
</dbReference>
<proteinExistence type="predicted"/>
<feature type="compositionally biased region" description="Low complexity" evidence="2">
    <location>
        <begin position="28"/>
        <end position="49"/>
    </location>
</feature>
<feature type="domain" description="GATA-type" evidence="3">
    <location>
        <begin position="48"/>
        <end position="107"/>
    </location>
</feature>
<dbReference type="Pfam" id="PF00320">
    <property type="entry name" value="GATA"/>
    <property type="match status" value="1"/>
</dbReference>
<feature type="region of interest" description="Disordered" evidence="2">
    <location>
        <begin position="1"/>
        <end position="54"/>
    </location>
</feature>